<comment type="caution">
    <text evidence="3">The sequence shown here is derived from an EMBL/GenBank/DDBJ whole genome shotgun (WGS) entry which is preliminary data.</text>
</comment>
<evidence type="ECO:0000313" key="3">
    <source>
        <dbReference type="EMBL" id="TMW60206.1"/>
    </source>
</evidence>
<dbReference type="OrthoDB" id="424753at2759"/>
<dbReference type="InterPro" id="IPR011992">
    <property type="entry name" value="EF-hand-dom_pair"/>
</dbReference>
<dbReference type="GO" id="GO:0005509">
    <property type="term" value="F:calcium ion binding"/>
    <property type="evidence" value="ECO:0007669"/>
    <property type="project" value="InterPro"/>
</dbReference>
<dbReference type="AlphaFoldDB" id="A0A8K1CC35"/>
<keyword evidence="4" id="KW-1185">Reference proteome</keyword>
<dbReference type="InterPro" id="IPR018247">
    <property type="entry name" value="EF_Hand_1_Ca_BS"/>
</dbReference>
<protein>
    <recommendedName>
        <fullName evidence="2">EF-hand domain-containing protein</fullName>
    </recommendedName>
</protein>
<dbReference type="PROSITE" id="PS00018">
    <property type="entry name" value="EF_HAND_1"/>
    <property type="match status" value="1"/>
</dbReference>
<name>A0A8K1CC35_PYTOL</name>
<accession>A0A8K1CC35</accession>
<evidence type="ECO:0000259" key="2">
    <source>
        <dbReference type="PROSITE" id="PS50222"/>
    </source>
</evidence>
<proteinExistence type="predicted"/>
<dbReference type="PROSITE" id="PS50222">
    <property type="entry name" value="EF_HAND_2"/>
    <property type="match status" value="1"/>
</dbReference>
<sequence>MRERLAEHVEVDIRQHVLVTPVHGKKRRIEALQYVIRNRETQVTTVQVDFSASSDVQLVFPPKNRPQLTQNAPMIFDFIVYPMEQRVMVAVVKDGGERAFVRVQYEVKDIASVPQETIATERGRRDAALAQLITRAARTYNGLNVDLSRKSEAAVTRLCADINGFNRSKPDIFVDSAFPPSPASLWGKVTIFHVEDDDSWMELKISDTTSIDSSFQIRFTATPGEYVIAVNILPSTLQQEASSDKWTEASIKSNLQLLFDCLDADMDGLLTDQELLQFLRTVEEVDPVDSTVINSVLDRFASERQQDRDTFGLTSDDLRDVYQHISETFNTSTKSSGFHQHLWRDLLQVLAIEPGARFISRENLFQLVVVAHSDGTDLELMALPDL</sequence>
<organism evidence="3 4">
    <name type="scientific">Pythium oligandrum</name>
    <name type="common">Mycoparasitic fungus</name>
    <dbReference type="NCBI Taxonomy" id="41045"/>
    <lineage>
        <taxon>Eukaryota</taxon>
        <taxon>Sar</taxon>
        <taxon>Stramenopiles</taxon>
        <taxon>Oomycota</taxon>
        <taxon>Peronosporomycetes</taxon>
        <taxon>Pythiales</taxon>
        <taxon>Pythiaceae</taxon>
        <taxon>Pythium</taxon>
    </lineage>
</organism>
<gene>
    <name evidence="3" type="ORF">Poli38472_000248</name>
</gene>
<reference evidence="3" key="1">
    <citation type="submission" date="2019-03" db="EMBL/GenBank/DDBJ databases">
        <title>Long read genome sequence of the mycoparasitic Pythium oligandrum ATCC 38472 isolated from sugarbeet rhizosphere.</title>
        <authorList>
            <person name="Gaulin E."/>
        </authorList>
    </citation>
    <scope>NUCLEOTIDE SEQUENCE</scope>
    <source>
        <strain evidence="3">ATCC 38472_TT</strain>
    </source>
</reference>
<feature type="domain" description="EF-hand" evidence="2">
    <location>
        <begin position="250"/>
        <end position="285"/>
    </location>
</feature>
<dbReference type="InterPro" id="IPR002048">
    <property type="entry name" value="EF_hand_dom"/>
</dbReference>
<evidence type="ECO:0000256" key="1">
    <source>
        <dbReference type="ARBA" id="ARBA00022837"/>
    </source>
</evidence>
<evidence type="ECO:0000313" key="4">
    <source>
        <dbReference type="Proteomes" id="UP000794436"/>
    </source>
</evidence>
<dbReference type="EMBL" id="SPLM01000108">
    <property type="protein sequence ID" value="TMW60206.1"/>
    <property type="molecule type" value="Genomic_DNA"/>
</dbReference>
<keyword evidence="1" id="KW-0106">Calcium</keyword>
<dbReference type="Proteomes" id="UP000794436">
    <property type="component" value="Unassembled WGS sequence"/>
</dbReference>
<dbReference type="Gene3D" id="1.10.238.10">
    <property type="entry name" value="EF-hand"/>
    <property type="match status" value="1"/>
</dbReference>
<dbReference type="SUPFAM" id="SSF47473">
    <property type="entry name" value="EF-hand"/>
    <property type="match status" value="1"/>
</dbReference>